<name>A0A1H7SF25_9HYPH</name>
<reference evidence="3" key="1">
    <citation type="submission" date="2016-10" db="EMBL/GenBank/DDBJ databases">
        <authorList>
            <person name="Varghese N."/>
            <person name="Submissions S."/>
        </authorList>
    </citation>
    <scope>NUCLEOTIDE SEQUENCE [LARGE SCALE GENOMIC DNA]</scope>
    <source>
        <strain evidence="3">LMG 26383,CCUG 61248,R- 45681</strain>
    </source>
</reference>
<dbReference type="EMBL" id="FOAN01000005">
    <property type="protein sequence ID" value="SEL70786.1"/>
    <property type="molecule type" value="Genomic_DNA"/>
</dbReference>
<gene>
    <name evidence="2" type="ORF">SAMN04515666_10521</name>
</gene>
<dbReference type="InterPro" id="IPR036065">
    <property type="entry name" value="BolA-like_sf"/>
</dbReference>
<dbReference type="PANTHER" id="PTHR46230:SF7">
    <property type="entry name" value="BOLA-LIKE PROTEIN 1"/>
    <property type="match status" value="1"/>
</dbReference>
<proteinExistence type="inferred from homology"/>
<comment type="similarity">
    <text evidence="1">Belongs to the BolA/IbaG family.</text>
</comment>
<dbReference type="Gene3D" id="3.30.300.90">
    <property type="entry name" value="BolA-like"/>
    <property type="match status" value="1"/>
</dbReference>
<dbReference type="STRING" id="1036779.SAMN04515666_10521"/>
<evidence type="ECO:0000313" key="2">
    <source>
        <dbReference type="EMBL" id="SEL70786.1"/>
    </source>
</evidence>
<dbReference type="AlphaFoldDB" id="A0A1H7SF25"/>
<accession>A0A1H7SF25</accession>
<dbReference type="GO" id="GO:0016226">
    <property type="term" value="P:iron-sulfur cluster assembly"/>
    <property type="evidence" value="ECO:0007669"/>
    <property type="project" value="TreeGrafter"/>
</dbReference>
<evidence type="ECO:0000313" key="3">
    <source>
        <dbReference type="Proteomes" id="UP000199664"/>
    </source>
</evidence>
<dbReference type="Pfam" id="PF01722">
    <property type="entry name" value="BolA"/>
    <property type="match status" value="1"/>
</dbReference>
<keyword evidence="3" id="KW-1185">Reference proteome</keyword>
<dbReference type="SUPFAM" id="SSF82657">
    <property type="entry name" value="BolA-like"/>
    <property type="match status" value="1"/>
</dbReference>
<organism evidence="2 3">
    <name type="scientific">Bosea lupini</name>
    <dbReference type="NCBI Taxonomy" id="1036779"/>
    <lineage>
        <taxon>Bacteria</taxon>
        <taxon>Pseudomonadati</taxon>
        <taxon>Pseudomonadota</taxon>
        <taxon>Alphaproteobacteria</taxon>
        <taxon>Hyphomicrobiales</taxon>
        <taxon>Boseaceae</taxon>
        <taxon>Bosea</taxon>
    </lineage>
</organism>
<sequence length="90" mass="9717">MPTMADRIAGKLTAQLAPEHLRVIDESHQHHGHAGWREGGETHFRVEIVSPAFSGKSRLERHRLVNAALSEELAGSVHALAIAARAPGEA</sequence>
<protein>
    <submittedName>
        <fullName evidence="2">Transcriptional regulator, BolA protein family</fullName>
    </submittedName>
</protein>
<dbReference type="Proteomes" id="UP000199664">
    <property type="component" value="Unassembled WGS sequence"/>
</dbReference>
<evidence type="ECO:0000256" key="1">
    <source>
        <dbReference type="RuleBase" id="RU003860"/>
    </source>
</evidence>
<dbReference type="PIRSF" id="PIRSF003113">
    <property type="entry name" value="BolA"/>
    <property type="match status" value="1"/>
</dbReference>
<dbReference type="PANTHER" id="PTHR46230">
    <property type="match status" value="1"/>
</dbReference>
<dbReference type="InterPro" id="IPR002634">
    <property type="entry name" value="BolA"/>
</dbReference>